<gene>
    <name evidence="6" type="ORF">LK10_14455</name>
</gene>
<dbReference type="Pfam" id="PF08768">
    <property type="entry name" value="THAP4_heme-bd"/>
    <property type="match status" value="1"/>
</dbReference>
<dbReference type="RefSeq" id="WP_043125054.1">
    <property type="nucleotide sequence ID" value="NZ_JTDL01000138.1"/>
</dbReference>
<dbReference type="GO" id="GO:0046872">
    <property type="term" value="F:metal ion binding"/>
    <property type="evidence" value="ECO:0007669"/>
    <property type="project" value="UniProtKB-KW"/>
</dbReference>
<dbReference type="STRING" id="1338436.LK10_14455"/>
<comment type="domain">
    <text evidence="4">Forms a 10-stranded antiparallel beta-barrel structure able to accommodate a hydrophobic ligand in its interior. In fact, this fold hosts the heme group, which is located in a wide surface cleft.</text>
</comment>
<evidence type="ECO:0000259" key="5">
    <source>
        <dbReference type="Pfam" id="PF08768"/>
    </source>
</evidence>
<comment type="similarity">
    <text evidence="4">Belongs to the nitrobindin family.</text>
</comment>
<dbReference type="Gene3D" id="2.40.128.20">
    <property type="match status" value="1"/>
</dbReference>
<dbReference type="Proteomes" id="UP000030982">
    <property type="component" value="Unassembled WGS sequence"/>
</dbReference>
<dbReference type="HAMAP" id="MF_01297">
    <property type="entry name" value="nitrobindin"/>
    <property type="match status" value="1"/>
</dbReference>
<evidence type="ECO:0000256" key="2">
    <source>
        <dbReference type="ARBA" id="ARBA00023004"/>
    </source>
</evidence>
<feature type="binding site" description="axial binding residue" evidence="4">
    <location>
        <position position="190"/>
    </location>
    <ligand>
        <name>heme b</name>
        <dbReference type="ChEBI" id="CHEBI:60344"/>
    </ligand>
    <ligandPart>
        <name>Fe</name>
        <dbReference type="ChEBI" id="CHEBI:18248"/>
    </ligandPart>
</feature>
<evidence type="ECO:0000256" key="4">
    <source>
        <dbReference type="HAMAP-Rule" id="MF_01297"/>
    </source>
</evidence>
<organism evidence="6 7">
    <name type="scientific">Sinomonas humi</name>
    <dbReference type="NCBI Taxonomy" id="1338436"/>
    <lineage>
        <taxon>Bacteria</taxon>
        <taxon>Bacillati</taxon>
        <taxon>Actinomycetota</taxon>
        <taxon>Actinomycetes</taxon>
        <taxon>Micrococcales</taxon>
        <taxon>Micrococcaceae</taxon>
        <taxon>Sinomonas</taxon>
    </lineage>
</organism>
<comment type="caution">
    <text evidence="6">The sequence shown here is derived from an EMBL/GenBank/DDBJ whole genome shotgun (WGS) entry which is preliminary data.</text>
</comment>
<dbReference type="EC" id="5.99.-.-" evidence="4"/>
<keyword evidence="3 4" id="KW-0413">Isomerase</keyword>
<dbReference type="EMBL" id="JTDL01000138">
    <property type="protein sequence ID" value="KHL01788.1"/>
    <property type="molecule type" value="Genomic_DNA"/>
</dbReference>
<dbReference type="CDD" id="cd07828">
    <property type="entry name" value="lipocalin_heme-bd-THAP4-like"/>
    <property type="match status" value="1"/>
</dbReference>
<dbReference type="PANTHER" id="PTHR15854">
    <property type="entry name" value="THAP4 PROTEIN"/>
    <property type="match status" value="1"/>
</dbReference>
<dbReference type="SUPFAM" id="SSF50814">
    <property type="entry name" value="Lipocalins"/>
    <property type="match status" value="1"/>
</dbReference>
<accession>A0A0B2AIS0</accession>
<protein>
    <recommendedName>
        <fullName evidence="4">Peroxynitrite isomerase</fullName>
        <ecNumber evidence="4">5.99.-.-</ecNumber>
    </recommendedName>
    <alternativeName>
        <fullName evidence="4">Ferric nitrobindin</fullName>
        <shortName evidence="4">Nb(III)</shortName>
    </alternativeName>
</protein>
<evidence type="ECO:0000313" key="7">
    <source>
        <dbReference type="Proteomes" id="UP000030982"/>
    </source>
</evidence>
<comment type="cofactor">
    <cofactor evidence="4">
        <name>heme b</name>
        <dbReference type="ChEBI" id="CHEBI:60344"/>
    </cofactor>
    <text evidence="4">Binds 1 heme b group per subunit, that coordinates a highly solvent-exposed Fe(III) atom.</text>
</comment>
<comment type="caution">
    <text evidence="4">Lacks conserved residue(s) required for the propagation of feature annotation.</text>
</comment>
<keyword evidence="1 4" id="KW-0349">Heme</keyword>
<dbReference type="GO" id="GO:0062213">
    <property type="term" value="F:peroxynitrite isomerase activity"/>
    <property type="evidence" value="ECO:0007669"/>
    <property type="project" value="UniProtKB-UniRule"/>
</dbReference>
<comment type="catalytic activity">
    <reaction evidence="4">
        <text>peroxynitrite = nitrate</text>
        <dbReference type="Rhea" id="RHEA:63116"/>
        <dbReference type="ChEBI" id="CHEBI:17632"/>
        <dbReference type="ChEBI" id="CHEBI:25941"/>
    </reaction>
</comment>
<name>A0A0B2AIS0_9MICC</name>
<proteinExistence type="inferred from homology"/>
<dbReference type="AlphaFoldDB" id="A0A0B2AIS0"/>
<evidence type="ECO:0000256" key="1">
    <source>
        <dbReference type="ARBA" id="ARBA00022617"/>
    </source>
</evidence>
<keyword evidence="7" id="KW-1185">Reference proteome</keyword>
<dbReference type="InterPro" id="IPR014878">
    <property type="entry name" value="THAP4-like_heme-bd"/>
</dbReference>
<feature type="short sequence motif" description="GXWXGXG" evidence="4">
    <location>
        <begin position="21"/>
        <end position="27"/>
    </location>
</feature>
<comment type="function">
    <text evidence="4">Heme-binding protein able to scavenge peroxynitrite and to protect free L-tyrosine against peroxynitrite-mediated nitration, by acting as a peroxynitrite isomerase that converts peroxynitrite to nitrate. Therefore, this protein likely plays a role in peroxynitrite sensing and in the detoxification of reactive nitrogen and oxygen species (RNS and ROS, respectively). Is able to bind nitric oxide (NO) in vitro, but may act as a sensor of peroxynitrite levels in vivo.</text>
</comment>
<evidence type="ECO:0000313" key="6">
    <source>
        <dbReference type="EMBL" id="KHL01788.1"/>
    </source>
</evidence>
<dbReference type="InterPro" id="IPR022939">
    <property type="entry name" value="Nb(III)_bact/plant"/>
</dbReference>
<dbReference type="GO" id="GO:0020037">
    <property type="term" value="F:heme binding"/>
    <property type="evidence" value="ECO:0007669"/>
    <property type="project" value="UniProtKB-UniRule"/>
</dbReference>
<keyword evidence="2 4" id="KW-0408">Iron</keyword>
<sequence>MPIEIPTGLTPELVPLSWLIGEWEGRGRLGAGEAGDEHFGQHVTFAQNGFPYLEYKAESWLCDENGAKLRPLSVETGYWQLDRPLQDADGGPGLTPPDIVPAYKSADEVERLRNADGGFDIAVTILHPGSIAELYYGQIKGPQIHLSTDAVMRGAHSHDYSAATRLLGLVNGDLFWRWDVASGGSPLGPHASAILHRVATPETPQQPTE</sequence>
<comment type="pathway">
    <text evidence="4">Nitrogen metabolism.</text>
</comment>
<dbReference type="OrthoDB" id="4804006at2"/>
<reference evidence="6 7" key="1">
    <citation type="submission" date="2014-09" db="EMBL/GenBank/DDBJ databases">
        <title>Genome sequence of Sinomonas sp. MUSC 117.</title>
        <authorList>
            <person name="Lee L.-H."/>
        </authorList>
    </citation>
    <scope>NUCLEOTIDE SEQUENCE [LARGE SCALE GENOMIC DNA]</scope>
    <source>
        <strain evidence="6 7">MUSC 117</strain>
    </source>
</reference>
<feature type="domain" description="THAP4-like heme-binding" evidence="5">
    <location>
        <begin position="12"/>
        <end position="197"/>
    </location>
</feature>
<dbReference type="InterPro" id="IPR045165">
    <property type="entry name" value="Nitrobindin"/>
</dbReference>
<evidence type="ECO:0000256" key="3">
    <source>
        <dbReference type="ARBA" id="ARBA00023235"/>
    </source>
</evidence>
<dbReference type="PANTHER" id="PTHR15854:SF4">
    <property type="entry name" value="PEROXYNITRITE ISOMERASE THAP4"/>
    <property type="match status" value="1"/>
</dbReference>
<keyword evidence="4" id="KW-0479">Metal-binding</keyword>
<dbReference type="InterPro" id="IPR012674">
    <property type="entry name" value="Calycin"/>
</dbReference>